<protein>
    <submittedName>
        <fullName evidence="1">Uncharacterized protein</fullName>
    </submittedName>
</protein>
<dbReference type="Proteomes" id="UP000326877">
    <property type="component" value="Unassembled WGS sequence"/>
</dbReference>
<sequence>MRKNKREKRKKKTLLVYLLLLPFLPFFSSFNFDRHGILTPREGGIRVPTADVVSVDPPP</sequence>
<proteinExistence type="predicted"/>
<name>A0A5N7CM35_PETAA</name>
<evidence type="ECO:0000313" key="1">
    <source>
        <dbReference type="EMBL" id="KAE8395266.1"/>
    </source>
</evidence>
<reference evidence="1" key="1">
    <citation type="submission" date="2019-04" db="EMBL/GenBank/DDBJ databases">
        <title>Friends and foes A comparative genomics studyof 23 Aspergillus species from section Flavi.</title>
        <authorList>
            <consortium name="DOE Joint Genome Institute"/>
            <person name="Kjaerbolling I."/>
            <person name="Vesth T."/>
            <person name="Frisvad J.C."/>
            <person name="Nybo J.L."/>
            <person name="Theobald S."/>
            <person name="Kildgaard S."/>
            <person name="Isbrandt T."/>
            <person name="Kuo A."/>
            <person name="Sato A."/>
            <person name="Lyhne E.K."/>
            <person name="Kogle M.E."/>
            <person name="Wiebenga A."/>
            <person name="Kun R.S."/>
            <person name="Lubbers R.J."/>
            <person name="Makela M.R."/>
            <person name="Barry K."/>
            <person name="Chovatia M."/>
            <person name="Clum A."/>
            <person name="Daum C."/>
            <person name="Haridas S."/>
            <person name="He G."/>
            <person name="LaButti K."/>
            <person name="Lipzen A."/>
            <person name="Mondo S."/>
            <person name="Riley R."/>
            <person name="Salamov A."/>
            <person name="Simmons B.A."/>
            <person name="Magnuson J.K."/>
            <person name="Henrissat B."/>
            <person name="Mortensen U.H."/>
            <person name="Larsen T.O."/>
            <person name="Devries R.P."/>
            <person name="Grigoriev I.V."/>
            <person name="Machida M."/>
            <person name="Baker S.E."/>
            <person name="Andersen M.R."/>
        </authorList>
    </citation>
    <scope>NUCLEOTIDE SEQUENCE [LARGE SCALE GENOMIC DNA]</scope>
    <source>
        <strain evidence="1">IBT 14317</strain>
    </source>
</reference>
<gene>
    <name evidence="1" type="ORF">BDV23DRAFT_145499</name>
</gene>
<dbReference type="AlphaFoldDB" id="A0A5N7CM35"/>
<organism evidence="1">
    <name type="scientific">Petromyces alliaceus</name>
    <name type="common">Aspergillus alliaceus</name>
    <dbReference type="NCBI Taxonomy" id="209559"/>
    <lineage>
        <taxon>Eukaryota</taxon>
        <taxon>Fungi</taxon>
        <taxon>Dikarya</taxon>
        <taxon>Ascomycota</taxon>
        <taxon>Pezizomycotina</taxon>
        <taxon>Eurotiomycetes</taxon>
        <taxon>Eurotiomycetidae</taxon>
        <taxon>Eurotiales</taxon>
        <taxon>Aspergillaceae</taxon>
        <taxon>Aspergillus</taxon>
        <taxon>Aspergillus subgen. Circumdati</taxon>
    </lineage>
</organism>
<dbReference type="EMBL" id="ML735219">
    <property type="protein sequence ID" value="KAE8395266.1"/>
    <property type="molecule type" value="Genomic_DNA"/>
</dbReference>
<accession>A0A5N7CM35</accession>